<dbReference type="Gene3D" id="2.40.50.580">
    <property type="match status" value="1"/>
</dbReference>
<dbReference type="PANTHER" id="PTHR30545:SF2">
    <property type="entry name" value="SUGAR FERMENTATION STIMULATION PROTEIN A"/>
    <property type="match status" value="1"/>
</dbReference>
<evidence type="ECO:0000259" key="3">
    <source>
        <dbReference type="Pfam" id="PF17746"/>
    </source>
</evidence>
<proteinExistence type="inferred from homology"/>
<feature type="domain" description="SfsA N-terminal OB" evidence="3">
    <location>
        <begin position="13"/>
        <end position="79"/>
    </location>
</feature>
<reference evidence="4 5" key="1">
    <citation type="submission" date="2016-11" db="EMBL/GenBank/DDBJ databases">
        <authorList>
            <person name="Jaros S."/>
            <person name="Januszkiewicz K."/>
            <person name="Wedrychowicz H."/>
        </authorList>
    </citation>
    <scope>NUCLEOTIDE SEQUENCE [LARGE SCALE GENOMIC DNA]</scope>
    <source>
        <strain evidence="4 5">DSM 17737</strain>
    </source>
</reference>
<accession>A0A1N6F5H3</accession>
<dbReference type="Gene3D" id="3.40.1350.60">
    <property type="match status" value="1"/>
</dbReference>
<dbReference type="EMBL" id="FSRE01000002">
    <property type="protein sequence ID" value="SIN90456.1"/>
    <property type="molecule type" value="Genomic_DNA"/>
</dbReference>
<dbReference type="InterPro" id="IPR041465">
    <property type="entry name" value="SfsA_N"/>
</dbReference>
<dbReference type="InterPro" id="IPR005224">
    <property type="entry name" value="SfsA"/>
</dbReference>
<evidence type="ECO:0000259" key="2">
    <source>
        <dbReference type="Pfam" id="PF03749"/>
    </source>
</evidence>
<feature type="domain" description="Sugar fermentation stimulation protein C-terminal" evidence="2">
    <location>
        <begin position="83"/>
        <end position="221"/>
    </location>
</feature>
<dbReference type="STRING" id="364032.SAMN05443662_0926"/>
<dbReference type="InterPro" id="IPR040452">
    <property type="entry name" value="SfsA_C"/>
</dbReference>
<organism evidence="4 5">
    <name type="scientific">Sulfurivirga caldicuralii</name>
    <dbReference type="NCBI Taxonomy" id="364032"/>
    <lineage>
        <taxon>Bacteria</taxon>
        <taxon>Pseudomonadati</taxon>
        <taxon>Pseudomonadota</taxon>
        <taxon>Gammaproteobacteria</taxon>
        <taxon>Thiotrichales</taxon>
        <taxon>Piscirickettsiaceae</taxon>
        <taxon>Sulfurivirga</taxon>
    </lineage>
</organism>
<dbReference type="PANTHER" id="PTHR30545">
    <property type="entry name" value="SUGAR FERMENTATION STIMULATION PROTEIN A"/>
    <property type="match status" value="1"/>
</dbReference>
<comment type="similarity">
    <text evidence="1">Belongs to the SfsA family.</text>
</comment>
<dbReference type="Proteomes" id="UP000198461">
    <property type="component" value="Unassembled WGS sequence"/>
</dbReference>
<gene>
    <name evidence="1" type="primary">sfsA</name>
    <name evidence="4" type="ORF">SAMN05443662_0926</name>
</gene>
<evidence type="ECO:0000313" key="4">
    <source>
        <dbReference type="EMBL" id="SIN90456.1"/>
    </source>
</evidence>
<evidence type="ECO:0000313" key="5">
    <source>
        <dbReference type="Proteomes" id="UP000198461"/>
    </source>
</evidence>
<dbReference type="Pfam" id="PF17746">
    <property type="entry name" value="SfsA_N"/>
    <property type="match status" value="1"/>
</dbReference>
<dbReference type="Pfam" id="PF03749">
    <property type="entry name" value="SfsA"/>
    <property type="match status" value="1"/>
</dbReference>
<evidence type="ECO:0000256" key="1">
    <source>
        <dbReference type="HAMAP-Rule" id="MF_00095"/>
    </source>
</evidence>
<dbReference type="AlphaFoldDB" id="A0A1N6F5H3"/>
<keyword evidence="5" id="KW-1185">Reference proteome</keyword>
<dbReference type="OrthoDB" id="9802365at2"/>
<dbReference type="CDD" id="cd22359">
    <property type="entry name" value="SfsA-like_bacterial"/>
    <property type="match status" value="1"/>
</dbReference>
<protein>
    <recommendedName>
        <fullName evidence="1">Sugar fermentation stimulation protein homolog</fullName>
    </recommendedName>
</protein>
<dbReference type="HAMAP" id="MF_00095">
    <property type="entry name" value="SfsA"/>
    <property type="match status" value="1"/>
</dbReference>
<dbReference type="NCBIfam" id="TIGR00230">
    <property type="entry name" value="sfsA"/>
    <property type="match status" value="1"/>
</dbReference>
<sequence length="234" mass="26231">MTFDPPLFPGRLLRRYKRFLADVELEDGEIIVAHSPNTGRMLGVSDPGSRIWMSYHPDPKRKTHYTWELTQVDDICVGVNTARSNALVQEVLESGVLEFFRGYSRIEREVRYGSERSRIDLLLKGEGLPDCYVEVKNVTAVDEHGTAIFPDAVTLRGQKHMRELGRMVEAGHRAVVAYTIQRSDATAFRPADEIDPAYGDALREAVAAGVEVLPLQFDASAQAITFRKPLAFLP</sequence>
<name>A0A1N6F5H3_9GAMM</name>
<dbReference type="RefSeq" id="WP_074201209.1">
    <property type="nucleotide sequence ID" value="NZ_FSRE01000002.1"/>
</dbReference>
<dbReference type="GO" id="GO:0003677">
    <property type="term" value="F:DNA binding"/>
    <property type="evidence" value="ECO:0007669"/>
    <property type="project" value="InterPro"/>
</dbReference>